<evidence type="ECO:0000256" key="2">
    <source>
        <dbReference type="ARBA" id="ARBA00022525"/>
    </source>
</evidence>
<evidence type="ECO:0000313" key="15">
    <source>
        <dbReference type="EMBL" id="KAG8505625.1"/>
    </source>
</evidence>
<dbReference type="InterPro" id="IPR043504">
    <property type="entry name" value="Peptidase_S1_PA_chymotrypsin"/>
</dbReference>
<comment type="caution">
    <text evidence="15">The sequence shown here is derived from an EMBL/GenBank/DDBJ whole genome shotgun (WGS) entry which is preliminary data.</text>
</comment>
<dbReference type="Gene3D" id="2.40.10.10">
    <property type="entry name" value="Trypsin-like serine proteases"/>
    <property type="match status" value="4"/>
</dbReference>
<evidence type="ECO:0000256" key="8">
    <source>
        <dbReference type="ARBA" id="ARBA00023157"/>
    </source>
</evidence>
<feature type="domain" description="Peptidase S1" evidence="14">
    <location>
        <begin position="17"/>
        <end position="265"/>
    </location>
</feature>
<evidence type="ECO:0000256" key="4">
    <source>
        <dbReference type="ARBA" id="ARBA00022729"/>
    </source>
</evidence>
<feature type="chain" id="PRO_5035309251" description="pancreatic elastase II" evidence="13">
    <location>
        <begin position="21"/>
        <end position="598"/>
    </location>
</feature>
<keyword evidence="8" id="KW-1015">Disulfide bond</keyword>
<comment type="catalytic activity">
    <reaction evidence="9">
        <text>Preferential cleavage: Leu-|-Xaa, Met-|-Xaa and Phe-|-Xaa. Hydrolyzes elastin.</text>
        <dbReference type="EC" id="3.4.21.71"/>
    </reaction>
</comment>
<dbReference type="PANTHER" id="PTHR24257:SF19">
    <property type="entry name" value="CHYMOTRYPSIN-LIKE ELASTASE FAMILY MEMBER 2B"/>
    <property type="match status" value="1"/>
</dbReference>
<organism evidence="15 16">
    <name type="scientific">Galemys pyrenaicus</name>
    <name type="common">Iberian desman</name>
    <name type="synonym">Pyrenean desman</name>
    <dbReference type="NCBI Taxonomy" id="202257"/>
    <lineage>
        <taxon>Eukaryota</taxon>
        <taxon>Metazoa</taxon>
        <taxon>Chordata</taxon>
        <taxon>Craniata</taxon>
        <taxon>Vertebrata</taxon>
        <taxon>Euteleostomi</taxon>
        <taxon>Mammalia</taxon>
        <taxon>Eutheria</taxon>
        <taxon>Laurasiatheria</taxon>
        <taxon>Eulipotyphla</taxon>
        <taxon>Talpidae</taxon>
        <taxon>Galemys</taxon>
    </lineage>
</organism>
<evidence type="ECO:0000256" key="13">
    <source>
        <dbReference type="SAM" id="SignalP"/>
    </source>
</evidence>
<keyword evidence="4 13" id="KW-0732">Signal</keyword>
<dbReference type="AlphaFoldDB" id="A0A8J6DFE3"/>
<dbReference type="InterPro" id="IPR001314">
    <property type="entry name" value="Peptidase_S1A"/>
</dbReference>
<dbReference type="PANTHER" id="PTHR24257">
    <property type="entry name" value="CHYMOTRYPSIN-LIKE ELASTASE FAMILY MEMBER"/>
    <property type="match status" value="1"/>
</dbReference>
<dbReference type="PRINTS" id="PR00722">
    <property type="entry name" value="CHYMOTRYPSIN"/>
</dbReference>
<sequence length="598" mass="64236">MLRFTVLAALLACAARVVGGDDARPHSWPWQISLQYLNAGTWRHTCGGTLIASNFVLTAAHCISKSKTYRVALGKNNLEVEDEPGSVFMDVDTIHVHEKWNSFLVRNDIALIKLAGHVELSDTIQLACLPQEGTVLPQDYSCYVTGWGRLWSKHCPEHGESGANGPIADALQQGLQPVVDHATCTQQDWWGTMVKETMVCAGGDGVISACNGDSGGPLNCQADNGSWEVRGIVSFGSALGCNTLRKPTVFTRVSAYIDWINEVSACTPCSRCPRRPRQPPGLTPPSARPSHIHSLSSIHPDFYGDAMIRAIVLSVLVAGALGCGLPTYLPNLSRVVGGEDARPNSWPWQVSLQYNSNGQWRHTCGGSLVATNWVLTAAHCISSSNTYRVVVGRHSLSTDESGSRAIGVSKFMVHEKWNPSLLSQGNDIALLKLASPVTLSDKIQLPCLPAAGSILPNNFACYVTGWGRLQTNGALPDILQQGKLLVVDYATCSSSGWWGSTVKTNMVCAGGDGVISSCNGDSGGPLNCQTADGRWEVHGVVSFGSSLGCNYYHKPSVFTRVSNYIDWINSVRTGRALSPRGELGPPEAMPSKRLSPHS</sequence>
<evidence type="ECO:0000256" key="6">
    <source>
        <dbReference type="ARBA" id="ARBA00022825"/>
    </source>
</evidence>
<evidence type="ECO:0000256" key="12">
    <source>
        <dbReference type="SAM" id="MobiDB-lite"/>
    </source>
</evidence>
<keyword evidence="2" id="KW-0964">Secreted</keyword>
<dbReference type="OrthoDB" id="10061449at2759"/>
<evidence type="ECO:0000256" key="5">
    <source>
        <dbReference type="ARBA" id="ARBA00022801"/>
    </source>
</evidence>
<dbReference type="GO" id="GO:0005615">
    <property type="term" value="C:extracellular space"/>
    <property type="evidence" value="ECO:0007669"/>
    <property type="project" value="TreeGrafter"/>
</dbReference>
<dbReference type="FunFam" id="2.40.10.10:FF:000004">
    <property type="entry name" value="Tryptase gamma 1"/>
    <property type="match status" value="1"/>
</dbReference>
<dbReference type="PROSITE" id="PS00134">
    <property type="entry name" value="TRYPSIN_HIS"/>
    <property type="match status" value="2"/>
</dbReference>
<evidence type="ECO:0000256" key="11">
    <source>
        <dbReference type="RuleBase" id="RU363034"/>
    </source>
</evidence>
<keyword evidence="16" id="KW-1185">Reference proteome</keyword>
<dbReference type="InterPro" id="IPR009003">
    <property type="entry name" value="Peptidase_S1_PA"/>
</dbReference>
<feature type="domain" description="Peptidase S1" evidence="14">
    <location>
        <begin position="335"/>
        <end position="573"/>
    </location>
</feature>
<keyword evidence="7" id="KW-0865">Zymogen</keyword>
<evidence type="ECO:0000256" key="7">
    <source>
        <dbReference type="ARBA" id="ARBA00023145"/>
    </source>
</evidence>
<dbReference type="FunFam" id="2.40.10.10:FF:000120">
    <property type="entry name" value="Putative serine protease"/>
    <property type="match status" value="1"/>
</dbReference>
<evidence type="ECO:0000256" key="1">
    <source>
        <dbReference type="ARBA" id="ARBA00004613"/>
    </source>
</evidence>
<reference evidence="15" key="1">
    <citation type="journal article" date="2021" name="Evol. Appl.">
        <title>The genome of the Pyrenean desman and the effects of bottlenecks and inbreeding on the genomic landscape of an endangered species.</title>
        <authorList>
            <person name="Escoda L."/>
            <person name="Castresana J."/>
        </authorList>
    </citation>
    <scope>NUCLEOTIDE SEQUENCE</scope>
    <source>
        <strain evidence="15">IBE-C5619</strain>
    </source>
</reference>
<evidence type="ECO:0000313" key="16">
    <source>
        <dbReference type="Proteomes" id="UP000700334"/>
    </source>
</evidence>
<dbReference type="InterPro" id="IPR001254">
    <property type="entry name" value="Trypsin_dom"/>
</dbReference>
<protein>
    <recommendedName>
        <fullName evidence="10">pancreatic elastase II</fullName>
        <ecNumber evidence="10">3.4.21.71</ecNumber>
    </recommendedName>
</protein>
<dbReference type="SUPFAM" id="SSF50494">
    <property type="entry name" value="Trypsin-like serine proteases"/>
    <property type="match status" value="2"/>
</dbReference>
<keyword evidence="5 11" id="KW-0378">Hydrolase</keyword>
<dbReference type="EC" id="3.4.21.71" evidence="10"/>
<evidence type="ECO:0000256" key="10">
    <source>
        <dbReference type="ARBA" id="ARBA00038991"/>
    </source>
</evidence>
<keyword evidence="6 11" id="KW-0720">Serine protease</keyword>
<accession>A0A8J6DFE3</accession>
<dbReference type="FunFam" id="2.40.10.10:FF:000280">
    <property type="match status" value="1"/>
</dbReference>
<dbReference type="GO" id="GO:0004252">
    <property type="term" value="F:serine-type endopeptidase activity"/>
    <property type="evidence" value="ECO:0007669"/>
    <property type="project" value="UniProtKB-EC"/>
</dbReference>
<dbReference type="SMART" id="SM00020">
    <property type="entry name" value="Tryp_SPc"/>
    <property type="match status" value="2"/>
</dbReference>
<dbReference type="InterPro" id="IPR033116">
    <property type="entry name" value="TRYPSIN_SER"/>
</dbReference>
<dbReference type="Proteomes" id="UP000700334">
    <property type="component" value="Unassembled WGS sequence"/>
</dbReference>
<dbReference type="GO" id="GO:0006508">
    <property type="term" value="P:proteolysis"/>
    <property type="evidence" value="ECO:0007669"/>
    <property type="project" value="UniProtKB-KW"/>
</dbReference>
<dbReference type="EMBL" id="JAGFMF010012255">
    <property type="protein sequence ID" value="KAG8505625.1"/>
    <property type="molecule type" value="Genomic_DNA"/>
</dbReference>
<feature type="signal peptide" evidence="13">
    <location>
        <begin position="1"/>
        <end position="20"/>
    </location>
</feature>
<dbReference type="Pfam" id="PF00089">
    <property type="entry name" value="Trypsin"/>
    <property type="match status" value="2"/>
</dbReference>
<dbReference type="PROSITE" id="PS50240">
    <property type="entry name" value="TRYPSIN_DOM"/>
    <property type="match status" value="2"/>
</dbReference>
<dbReference type="PROSITE" id="PS00135">
    <property type="entry name" value="TRYPSIN_SER"/>
    <property type="match status" value="2"/>
</dbReference>
<keyword evidence="3 11" id="KW-0645">Protease</keyword>
<feature type="region of interest" description="Disordered" evidence="12">
    <location>
        <begin position="576"/>
        <end position="598"/>
    </location>
</feature>
<gene>
    <name evidence="15" type="ORF">J0S82_016370</name>
</gene>
<name>A0A8J6DFE3_GALPY</name>
<evidence type="ECO:0000256" key="3">
    <source>
        <dbReference type="ARBA" id="ARBA00022670"/>
    </source>
</evidence>
<evidence type="ECO:0000259" key="14">
    <source>
        <dbReference type="PROSITE" id="PS50240"/>
    </source>
</evidence>
<dbReference type="CDD" id="cd00190">
    <property type="entry name" value="Tryp_SPc"/>
    <property type="match status" value="2"/>
</dbReference>
<evidence type="ECO:0000256" key="9">
    <source>
        <dbReference type="ARBA" id="ARBA00036026"/>
    </source>
</evidence>
<dbReference type="InterPro" id="IPR018114">
    <property type="entry name" value="TRYPSIN_HIS"/>
</dbReference>
<dbReference type="InterPro" id="IPR050850">
    <property type="entry name" value="Peptidase_S1_Elastase_sf"/>
</dbReference>
<proteinExistence type="predicted"/>
<comment type="subcellular location">
    <subcellularLocation>
        <location evidence="1">Secreted</location>
    </subcellularLocation>
</comment>